<dbReference type="PANTHER" id="PTHR43191">
    <property type="entry name" value="RRNA METHYLTRANSFERASE 3"/>
    <property type="match status" value="1"/>
</dbReference>
<dbReference type="OrthoDB" id="9785673at2"/>
<dbReference type="Proteomes" id="UP000465601">
    <property type="component" value="Unassembled WGS sequence"/>
</dbReference>
<dbReference type="InterPro" id="IPR001537">
    <property type="entry name" value="SpoU_MeTrfase"/>
</dbReference>
<dbReference type="RefSeq" id="WP_151865911.1">
    <property type="nucleotide sequence ID" value="NZ_WBZB01000025.1"/>
</dbReference>
<organism evidence="5 6">
    <name type="scientific">Alkaliphilus serpentinus</name>
    <dbReference type="NCBI Taxonomy" id="1482731"/>
    <lineage>
        <taxon>Bacteria</taxon>
        <taxon>Bacillati</taxon>
        <taxon>Bacillota</taxon>
        <taxon>Clostridia</taxon>
        <taxon>Peptostreptococcales</taxon>
        <taxon>Natronincolaceae</taxon>
        <taxon>Alkaliphilus</taxon>
    </lineage>
</organism>
<dbReference type="GO" id="GO:0008173">
    <property type="term" value="F:RNA methyltransferase activity"/>
    <property type="evidence" value="ECO:0007669"/>
    <property type="project" value="InterPro"/>
</dbReference>
<dbReference type="Gene3D" id="3.40.1280.10">
    <property type="match status" value="1"/>
</dbReference>
<dbReference type="GO" id="GO:0032259">
    <property type="term" value="P:methylation"/>
    <property type="evidence" value="ECO:0007669"/>
    <property type="project" value="UniProtKB-KW"/>
</dbReference>
<dbReference type="Gene3D" id="3.30.1330.30">
    <property type="match status" value="1"/>
</dbReference>
<dbReference type="InterPro" id="IPR053888">
    <property type="entry name" value="MRM3-like_sub_bind"/>
</dbReference>
<accession>A0A833HNP9</accession>
<dbReference type="GO" id="GO:0005737">
    <property type="term" value="C:cytoplasm"/>
    <property type="evidence" value="ECO:0007669"/>
    <property type="project" value="UniProtKB-ARBA"/>
</dbReference>
<gene>
    <name evidence="5" type="ORF">F8153_08400</name>
</gene>
<evidence type="ECO:0000259" key="4">
    <source>
        <dbReference type="SMART" id="SM00967"/>
    </source>
</evidence>
<dbReference type="InterPro" id="IPR013123">
    <property type="entry name" value="SpoU_subst-bd"/>
</dbReference>
<evidence type="ECO:0000256" key="1">
    <source>
        <dbReference type="ARBA" id="ARBA00007228"/>
    </source>
</evidence>
<keyword evidence="3 5" id="KW-0808">Transferase</keyword>
<dbReference type="CDD" id="cd18095">
    <property type="entry name" value="SpoU-like_rRNA-MTase"/>
    <property type="match status" value="1"/>
</dbReference>
<dbReference type="AlphaFoldDB" id="A0A833HNP9"/>
<dbReference type="GO" id="GO:0003723">
    <property type="term" value="F:RNA binding"/>
    <property type="evidence" value="ECO:0007669"/>
    <property type="project" value="InterPro"/>
</dbReference>
<dbReference type="EMBL" id="WBZB01000025">
    <property type="protein sequence ID" value="KAB3529812.1"/>
    <property type="molecule type" value="Genomic_DNA"/>
</dbReference>
<evidence type="ECO:0000313" key="6">
    <source>
        <dbReference type="Proteomes" id="UP000465601"/>
    </source>
</evidence>
<dbReference type="InterPro" id="IPR051259">
    <property type="entry name" value="rRNA_Methyltransferase"/>
</dbReference>
<dbReference type="PANTHER" id="PTHR43191:SF2">
    <property type="entry name" value="RRNA METHYLTRANSFERASE 3, MITOCHONDRIAL"/>
    <property type="match status" value="1"/>
</dbReference>
<keyword evidence="2 5" id="KW-0489">Methyltransferase</keyword>
<dbReference type="Pfam" id="PF00588">
    <property type="entry name" value="SpoU_methylase"/>
    <property type="match status" value="1"/>
</dbReference>
<keyword evidence="6" id="KW-1185">Reference proteome</keyword>
<comment type="caution">
    <text evidence="5">The sequence shown here is derived from an EMBL/GenBank/DDBJ whole genome shotgun (WGS) entry which is preliminary data.</text>
</comment>
<dbReference type="InterPro" id="IPR029028">
    <property type="entry name" value="Alpha/beta_knot_MTases"/>
</dbReference>
<evidence type="ECO:0000256" key="2">
    <source>
        <dbReference type="ARBA" id="ARBA00022603"/>
    </source>
</evidence>
<dbReference type="Pfam" id="PF22435">
    <property type="entry name" value="MRM3-like_sub_bind"/>
    <property type="match status" value="1"/>
</dbReference>
<reference evidence="5 6" key="1">
    <citation type="submission" date="2019-10" db="EMBL/GenBank/DDBJ databases">
        <title>Alkaliphilus serpentinus sp. nov. and Alkaliphilus pronyensis sp. nov., two novel anaerobic alkaliphilic species isolated from the serpentinized-hosted hydrothermal field of the Prony Bay (New Caledonia).</title>
        <authorList>
            <person name="Postec A."/>
        </authorList>
    </citation>
    <scope>NUCLEOTIDE SEQUENCE [LARGE SCALE GENOMIC DNA]</scope>
    <source>
        <strain evidence="5 6">LacT</strain>
    </source>
</reference>
<dbReference type="SUPFAM" id="SSF75217">
    <property type="entry name" value="alpha/beta knot"/>
    <property type="match status" value="1"/>
</dbReference>
<dbReference type="InterPro" id="IPR029064">
    <property type="entry name" value="Ribosomal_eL30-like_sf"/>
</dbReference>
<evidence type="ECO:0000313" key="5">
    <source>
        <dbReference type="EMBL" id="KAB3529812.1"/>
    </source>
</evidence>
<sequence>MVDQIITSEGNPIIKSINGLKLKKNRQRQQQFVVEGVRMLEEAIRNGVNLEMVLYSQGLLKVNGGPQLLTRLSDNFLIYKVDDKLMDKLSDTENPQGILAVASIKSIDIEKLFNKDNLFIVTLDRIQDPGNMGTIIRTAEGAGADCVILTKGSVDPYNSKALRASMGAIFHIPVIQWEDDEAELISTLKEKKIKLIASDVDTKTLYLDIDYSNRFAIAIGNEANGISKRILEEADERIKIPIYGKIESFNASIAAAILIYKAVEGKQ</sequence>
<dbReference type="InterPro" id="IPR029026">
    <property type="entry name" value="tRNA_m1G_MTases_N"/>
</dbReference>
<evidence type="ECO:0000256" key="3">
    <source>
        <dbReference type="ARBA" id="ARBA00022679"/>
    </source>
</evidence>
<dbReference type="GO" id="GO:0006396">
    <property type="term" value="P:RNA processing"/>
    <property type="evidence" value="ECO:0007669"/>
    <property type="project" value="InterPro"/>
</dbReference>
<dbReference type="SMART" id="SM00967">
    <property type="entry name" value="SpoU_sub_bind"/>
    <property type="match status" value="1"/>
</dbReference>
<comment type="similarity">
    <text evidence="1">Belongs to the class IV-like SAM-binding methyltransferase superfamily. RNA methyltransferase TrmH family.</text>
</comment>
<proteinExistence type="inferred from homology"/>
<name>A0A833HNP9_9FIRM</name>
<protein>
    <submittedName>
        <fullName evidence="5">RNA methyltransferase</fullName>
    </submittedName>
</protein>
<feature type="domain" description="RNA 2-O ribose methyltransferase substrate binding" evidence="4">
    <location>
        <begin position="33"/>
        <end position="108"/>
    </location>
</feature>
<dbReference type="SUPFAM" id="SSF55315">
    <property type="entry name" value="L30e-like"/>
    <property type="match status" value="1"/>
</dbReference>